<dbReference type="InterPro" id="IPR036291">
    <property type="entry name" value="NAD(P)-bd_dom_sf"/>
</dbReference>
<accession>A0A6J4J475</accession>
<evidence type="ECO:0008006" key="4">
    <source>
        <dbReference type="Google" id="ProtNLM"/>
    </source>
</evidence>
<evidence type="ECO:0000313" key="3">
    <source>
        <dbReference type="EMBL" id="CAA9269960.1"/>
    </source>
</evidence>
<gene>
    <name evidence="3" type="ORF">AVDCRST_MAG77-3153</name>
</gene>
<dbReference type="PANTHER" id="PTHR43708:SF8">
    <property type="entry name" value="OXIDOREDUCTASE"/>
    <property type="match status" value="1"/>
</dbReference>
<evidence type="ECO:0000259" key="1">
    <source>
        <dbReference type="Pfam" id="PF01408"/>
    </source>
</evidence>
<name>A0A6J4J475_9CHLR</name>
<dbReference type="Gene3D" id="3.40.50.720">
    <property type="entry name" value="NAD(P)-binding Rossmann-like Domain"/>
    <property type="match status" value="1"/>
</dbReference>
<dbReference type="Pfam" id="PF22725">
    <property type="entry name" value="GFO_IDH_MocA_C3"/>
    <property type="match status" value="1"/>
</dbReference>
<evidence type="ECO:0000259" key="2">
    <source>
        <dbReference type="Pfam" id="PF22725"/>
    </source>
</evidence>
<dbReference type="Gene3D" id="3.30.360.10">
    <property type="entry name" value="Dihydrodipicolinate Reductase, domain 2"/>
    <property type="match status" value="1"/>
</dbReference>
<dbReference type="SUPFAM" id="SSF55347">
    <property type="entry name" value="Glyceraldehyde-3-phosphate dehydrogenase-like, C-terminal domain"/>
    <property type="match status" value="1"/>
</dbReference>
<organism evidence="3">
    <name type="scientific">uncultured Chloroflexota bacterium</name>
    <dbReference type="NCBI Taxonomy" id="166587"/>
    <lineage>
        <taxon>Bacteria</taxon>
        <taxon>Bacillati</taxon>
        <taxon>Chloroflexota</taxon>
        <taxon>environmental samples</taxon>
    </lineage>
</organism>
<sequence length="367" mass="40257">MPGGPELQKHRWLMVGAGGMARNWVQRFLAPHMQRVDVVGLVDVNPAALTQSGDFLGLPPERRFTNMEAAFSTVEADCVGICVPPPFHRPAVELAAARGWDVLSEKPMADTWEDSVAIYRAARQARGGAGIRLQIMQNYRFTPRIQTLKRVLDSGRLGRINYVVGRFGADYRQPLSWGAAFRHEMRHAMLVEGSIHHFDQIRHLSGQDCTTIAGWEWNPGAPSFKGEIIALYTMRLDGGAFAHYEGSGLAAGWQNTWHGEYYRVECEGGAVVLDRDHMVRIQEHERGRGLRVEEVPAVTTAELPLEGHAAVIGQFLDWLDGGPPPPTVVDDNIKSTAMLYGAIQASATGQTVDVAGMVALAQRTAAG</sequence>
<feature type="domain" description="Gfo/Idh/MocA-like oxidoreductase N-terminal" evidence="1">
    <location>
        <begin position="11"/>
        <end position="125"/>
    </location>
</feature>
<dbReference type="EMBL" id="CADCTC010000172">
    <property type="protein sequence ID" value="CAA9269960.1"/>
    <property type="molecule type" value="Genomic_DNA"/>
</dbReference>
<dbReference type="Pfam" id="PF01408">
    <property type="entry name" value="GFO_IDH_MocA"/>
    <property type="match status" value="1"/>
</dbReference>
<reference evidence="3" key="1">
    <citation type="submission" date="2020-02" db="EMBL/GenBank/DDBJ databases">
        <authorList>
            <person name="Meier V. D."/>
        </authorList>
    </citation>
    <scope>NUCLEOTIDE SEQUENCE</scope>
    <source>
        <strain evidence="3">AVDCRST_MAG77</strain>
    </source>
</reference>
<dbReference type="GO" id="GO:0000166">
    <property type="term" value="F:nucleotide binding"/>
    <property type="evidence" value="ECO:0007669"/>
    <property type="project" value="InterPro"/>
</dbReference>
<proteinExistence type="predicted"/>
<dbReference type="InterPro" id="IPR000683">
    <property type="entry name" value="Gfo/Idh/MocA-like_OxRdtase_N"/>
</dbReference>
<dbReference type="PANTHER" id="PTHR43708">
    <property type="entry name" value="CONSERVED EXPRESSED OXIDOREDUCTASE (EUROFUNG)"/>
    <property type="match status" value="1"/>
</dbReference>
<dbReference type="InterPro" id="IPR051317">
    <property type="entry name" value="Gfo/Idh/MocA_oxidoreduct"/>
</dbReference>
<dbReference type="InterPro" id="IPR055170">
    <property type="entry name" value="GFO_IDH_MocA-like_dom"/>
</dbReference>
<dbReference type="AlphaFoldDB" id="A0A6J4J475"/>
<dbReference type="SUPFAM" id="SSF51735">
    <property type="entry name" value="NAD(P)-binding Rossmann-fold domains"/>
    <property type="match status" value="1"/>
</dbReference>
<protein>
    <recommendedName>
        <fullName evidence="4">Gfo/Idh/MocA family oxidoreductase</fullName>
    </recommendedName>
</protein>
<feature type="domain" description="GFO/IDH/MocA-like oxidoreductase" evidence="2">
    <location>
        <begin position="145"/>
        <end position="270"/>
    </location>
</feature>